<keyword evidence="3" id="KW-1185">Reference proteome</keyword>
<dbReference type="Proteomes" id="UP000252124">
    <property type="component" value="Unassembled WGS sequence"/>
</dbReference>
<feature type="compositionally biased region" description="Low complexity" evidence="1">
    <location>
        <begin position="200"/>
        <end position="235"/>
    </location>
</feature>
<comment type="caution">
    <text evidence="2">The sequence shown here is derived from an EMBL/GenBank/DDBJ whole genome shotgun (WGS) entry which is preliminary data.</text>
</comment>
<feature type="region of interest" description="Disordered" evidence="1">
    <location>
        <begin position="199"/>
        <end position="247"/>
    </location>
</feature>
<feature type="compositionally biased region" description="Low complexity" evidence="1">
    <location>
        <begin position="12"/>
        <end position="35"/>
    </location>
</feature>
<name>A0ABX9FYE1_9BURK</name>
<evidence type="ECO:0000313" key="3">
    <source>
        <dbReference type="Proteomes" id="UP000252124"/>
    </source>
</evidence>
<dbReference type="EMBL" id="QNRM01000025">
    <property type="protein sequence ID" value="RBP10655.1"/>
    <property type="molecule type" value="Genomic_DNA"/>
</dbReference>
<sequence length="247" mass="27113">MSDQDFETIFDGKQPAEPQAEPAPTTAPEPQAEPQEAPKGEAQEPASADPATGEPPAPGNEKNVPLAALEAVRKEKTDWKEKAIRYEEQIKQLEARQHAPQQPPQPQREMTPQEFAFNERLHTSELLAREKHADMDEKLAAWEAAAAKNPAMGAELLNQRHPWEYVYQQGARLLAMREIGDDPAAYKERLRQELLAEMQAQPDATAQPAPTPAPAAALPTSLATARSTAGRSAAAFTGPRPFDDIFK</sequence>
<reference evidence="2 3" key="1">
    <citation type="submission" date="2018-06" db="EMBL/GenBank/DDBJ databases">
        <title>Genomic Encyclopedia of Type Strains, Phase III (KMG-III): the genomes of soil and plant-associated and newly described type strains.</title>
        <authorList>
            <person name="Whitman W."/>
        </authorList>
    </citation>
    <scope>NUCLEOTIDE SEQUENCE [LARGE SCALE GENOMIC DNA]</scope>
    <source>
        <strain evidence="2 3">CECT 7342</strain>
    </source>
</reference>
<accession>A0ABX9FYE1</accession>
<protein>
    <recommendedName>
        <fullName evidence="4">Scaffolding protein</fullName>
    </recommendedName>
</protein>
<evidence type="ECO:0000256" key="1">
    <source>
        <dbReference type="SAM" id="MobiDB-lite"/>
    </source>
</evidence>
<dbReference type="RefSeq" id="WP_088591489.1">
    <property type="nucleotide sequence ID" value="NZ_CADIJU010000031.1"/>
</dbReference>
<feature type="region of interest" description="Disordered" evidence="1">
    <location>
        <begin position="1"/>
        <end position="69"/>
    </location>
</feature>
<organism evidence="2 3">
    <name type="scientific">Achromobacter marplatensis</name>
    <dbReference type="NCBI Taxonomy" id="470868"/>
    <lineage>
        <taxon>Bacteria</taxon>
        <taxon>Pseudomonadati</taxon>
        <taxon>Pseudomonadota</taxon>
        <taxon>Betaproteobacteria</taxon>
        <taxon>Burkholderiales</taxon>
        <taxon>Alcaligenaceae</taxon>
        <taxon>Achromobacter</taxon>
    </lineage>
</organism>
<proteinExistence type="predicted"/>
<feature type="region of interest" description="Disordered" evidence="1">
    <location>
        <begin position="90"/>
        <end position="116"/>
    </location>
</feature>
<evidence type="ECO:0008006" key="4">
    <source>
        <dbReference type="Google" id="ProtNLM"/>
    </source>
</evidence>
<dbReference type="GeneID" id="99734287"/>
<evidence type="ECO:0000313" key="2">
    <source>
        <dbReference type="EMBL" id="RBP10655.1"/>
    </source>
</evidence>
<gene>
    <name evidence="2" type="ORF">DFP87_12518</name>
</gene>